<dbReference type="Proteomes" id="UP000887572">
    <property type="component" value="Unplaced"/>
</dbReference>
<dbReference type="InterPro" id="IPR015947">
    <property type="entry name" value="PUA-like_sf"/>
</dbReference>
<evidence type="ECO:0000259" key="16">
    <source>
        <dbReference type="PROSITE" id="PS51787"/>
    </source>
</evidence>
<dbReference type="FunFam" id="1.20.5.5270:FF:000001">
    <property type="entry name" value="Lon protease homolog, mitochondrial"/>
    <property type="match status" value="1"/>
</dbReference>
<keyword evidence="13" id="KW-0175">Coiled coil</keyword>
<dbReference type="InterPro" id="IPR054594">
    <property type="entry name" value="Lon_lid"/>
</dbReference>
<dbReference type="GO" id="GO:0006515">
    <property type="term" value="P:protein quality control for misfolded or incompletely synthesized proteins"/>
    <property type="evidence" value="ECO:0007669"/>
    <property type="project" value="TreeGrafter"/>
</dbReference>
<dbReference type="GO" id="GO:0007005">
    <property type="term" value="P:mitochondrion organization"/>
    <property type="evidence" value="ECO:0007669"/>
    <property type="project" value="TreeGrafter"/>
</dbReference>
<dbReference type="GO" id="GO:0051131">
    <property type="term" value="P:chaperone-mediated protein complex assembly"/>
    <property type="evidence" value="ECO:0007669"/>
    <property type="project" value="TreeGrafter"/>
</dbReference>
<feature type="coiled-coil region" evidence="13">
    <location>
        <begin position="299"/>
        <end position="326"/>
    </location>
</feature>
<feature type="domain" description="Lon N-terminal" evidence="16">
    <location>
        <begin position="71"/>
        <end position="320"/>
    </location>
</feature>
<feature type="region of interest" description="Disordered" evidence="14">
    <location>
        <begin position="176"/>
        <end position="214"/>
    </location>
</feature>
<comment type="catalytic activity">
    <reaction evidence="6">
        <text>Hydrolysis of proteins in presence of ATP.</text>
        <dbReference type="EC" id="3.4.21.53"/>
    </reaction>
</comment>
<dbReference type="SMART" id="SM00464">
    <property type="entry name" value="LON"/>
    <property type="match status" value="1"/>
</dbReference>
<dbReference type="InterPro" id="IPR014721">
    <property type="entry name" value="Ribsml_uS5_D2-typ_fold_subgr"/>
</dbReference>
<dbReference type="NCBIfam" id="TIGR00763">
    <property type="entry name" value="lon"/>
    <property type="match status" value="1"/>
</dbReference>
<feature type="active site" evidence="8 10">
    <location>
        <position position="827"/>
    </location>
</feature>
<dbReference type="InterPro" id="IPR027417">
    <property type="entry name" value="P-loop_NTPase"/>
</dbReference>
<dbReference type="Gene3D" id="3.30.230.10">
    <property type="match status" value="1"/>
</dbReference>
<feature type="domain" description="Lon proteolytic" evidence="15">
    <location>
        <begin position="716"/>
        <end position="892"/>
    </location>
</feature>
<evidence type="ECO:0000256" key="11">
    <source>
        <dbReference type="RuleBase" id="RU000591"/>
    </source>
</evidence>
<dbReference type="Pfam" id="PF22667">
    <property type="entry name" value="Lon_lid"/>
    <property type="match status" value="1"/>
</dbReference>
<keyword evidence="3 7" id="KW-0378">Hydrolase</keyword>
<dbReference type="FunFam" id="3.40.50.300:FF:000021">
    <property type="entry name" value="Lon protease homolog"/>
    <property type="match status" value="1"/>
</dbReference>
<evidence type="ECO:0000313" key="17">
    <source>
        <dbReference type="Proteomes" id="UP000887572"/>
    </source>
</evidence>
<evidence type="ECO:0000256" key="9">
    <source>
        <dbReference type="PIRSR" id="PIRSR001174-2"/>
    </source>
</evidence>
<name>A0A914I949_GLORO</name>
<evidence type="ECO:0000256" key="4">
    <source>
        <dbReference type="ARBA" id="ARBA00022825"/>
    </source>
</evidence>
<dbReference type="SMART" id="SM00382">
    <property type="entry name" value="AAA"/>
    <property type="match status" value="1"/>
</dbReference>
<dbReference type="EC" id="3.4.21.-" evidence="7 12"/>
<evidence type="ECO:0000256" key="6">
    <source>
        <dbReference type="ARBA" id="ARBA00050665"/>
    </source>
</evidence>
<feature type="active site" evidence="8 10">
    <location>
        <position position="870"/>
    </location>
</feature>
<evidence type="ECO:0000256" key="10">
    <source>
        <dbReference type="PROSITE-ProRule" id="PRU01122"/>
    </source>
</evidence>
<evidence type="ECO:0000259" key="15">
    <source>
        <dbReference type="PROSITE" id="PS51786"/>
    </source>
</evidence>
<dbReference type="InterPro" id="IPR046336">
    <property type="entry name" value="Lon_prtase_N_sf"/>
</dbReference>
<dbReference type="PROSITE" id="PS51787">
    <property type="entry name" value="LON_N"/>
    <property type="match status" value="1"/>
</dbReference>
<dbReference type="CDD" id="cd19500">
    <property type="entry name" value="RecA-like_Lon"/>
    <property type="match status" value="1"/>
</dbReference>
<feature type="compositionally biased region" description="Low complexity" evidence="14">
    <location>
        <begin position="204"/>
        <end position="214"/>
    </location>
</feature>
<keyword evidence="4 7" id="KW-0720">Serine protease</keyword>
<dbReference type="PIRSF" id="PIRSF001174">
    <property type="entry name" value="Lon_proteas"/>
    <property type="match status" value="1"/>
</dbReference>
<dbReference type="GO" id="GO:0005524">
    <property type="term" value="F:ATP binding"/>
    <property type="evidence" value="ECO:0007669"/>
    <property type="project" value="UniProtKB-KW"/>
</dbReference>
<keyword evidence="1 7" id="KW-0645">Protease</keyword>
<dbReference type="GO" id="GO:0005759">
    <property type="term" value="C:mitochondrial matrix"/>
    <property type="evidence" value="ECO:0007669"/>
    <property type="project" value="TreeGrafter"/>
</dbReference>
<dbReference type="InterPro" id="IPR003959">
    <property type="entry name" value="ATPase_AAA_core"/>
</dbReference>
<dbReference type="GO" id="GO:0004252">
    <property type="term" value="F:serine-type endopeptidase activity"/>
    <property type="evidence" value="ECO:0007669"/>
    <property type="project" value="UniProtKB-UniRule"/>
</dbReference>
<dbReference type="PANTHER" id="PTHR43718">
    <property type="entry name" value="LON PROTEASE"/>
    <property type="match status" value="1"/>
</dbReference>
<dbReference type="Pfam" id="PF05362">
    <property type="entry name" value="Lon_C"/>
    <property type="match status" value="2"/>
</dbReference>
<dbReference type="SUPFAM" id="SSF54211">
    <property type="entry name" value="Ribosomal protein S5 domain 2-like"/>
    <property type="match status" value="1"/>
</dbReference>
<dbReference type="Gene3D" id="3.40.50.300">
    <property type="entry name" value="P-loop containing nucleotide triphosphate hydrolases"/>
    <property type="match status" value="1"/>
</dbReference>
<evidence type="ECO:0000256" key="14">
    <source>
        <dbReference type="SAM" id="MobiDB-lite"/>
    </source>
</evidence>
<dbReference type="PANTHER" id="PTHR43718:SF2">
    <property type="entry name" value="LON PROTEASE HOMOLOG, MITOCHONDRIAL"/>
    <property type="match status" value="1"/>
</dbReference>
<accession>A0A914I949</accession>
<reference evidence="18" key="1">
    <citation type="submission" date="2022-11" db="UniProtKB">
        <authorList>
            <consortium name="WormBaseParasite"/>
        </authorList>
    </citation>
    <scope>IDENTIFICATION</scope>
</reference>
<dbReference type="Pfam" id="PF02190">
    <property type="entry name" value="LON_substr_bdg"/>
    <property type="match status" value="1"/>
</dbReference>
<dbReference type="AlphaFoldDB" id="A0A914I949"/>
<evidence type="ECO:0000256" key="13">
    <source>
        <dbReference type="SAM" id="Coils"/>
    </source>
</evidence>
<keyword evidence="2 7" id="KW-0547">Nucleotide-binding</keyword>
<dbReference type="InterPro" id="IPR003111">
    <property type="entry name" value="Lon_prtase_N"/>
</dbReference>
<dbReference type="InterPro" id="IPR003593">
    <property type="entry name" value="AAA+_ATPase"/>
</dbReference>
<protein>
    <recommendedName>
        <fullName evidence="7 12">Lon protease homolog</fullName>
        <ecNumber evidence="7 12">3.4.21.-</ecNumber>
    </recommendedName>
</protein>
<keyword evidence="5 7" id="KW-0067">ATP-binding</keyword>
<feature type="binding site" evidence="9">
    <location>
        <begin position="473"/>
        <end position="480"/>
    </location>
    <ligand>
        <name>ATP</name>
        <dbReference type="ChEBI" id="CHEBI:30616"/>
    </ligand>
</feature>
<evidence type="ECO:0000256" key="8">
    <source>
        <dbReference type="PIRSR" id="PIRSR001174-1"/>
    </source>
</evidence>
<dbReference type="InterPro" id="IPR004815">
    <property type="entry name" value="Lon_bac/euk-typ"/>
</dbReference>
<evidence type="ECO:0000256" key="5">
    <source>
        <dbReference type="ARBA" id="ARBA00022840"/>
    </source>
</evidence>
<dbReference type="PROSITE" id="PS01046">
    <property type="entry name" value="LON_SER"/>
    <property type="match status" value="1"/>
</dbReference>
<evidence type="ECO:0000313" key="18">
    <source>
        <dbReference type="WBParaSite" id="Gr19_v10_g7776.t1"/>
    </source>
</evidence>
<evidence type="ECO:0000256" key="7">
    <source>
        <dbReference type="PIRNR" id="PIRNR001174"/>
    </source>
</evidence>
<evidence type="ECO:0000256" key="1">
    <source>
        <dbReference type="ARBA" id="ARBA00022670"/>
    </source>
</evidence>
<dbReference type="InterPro" id="IPR008268">
    <property type="entry name" value="Peptidase_S16_AS"/>
</dbReference>
<dbReference type="GO" id="GO:0003697">
    <property type="term" value="F:single-stranded DNA binding"/>
    <property type="evidence" value="ECO:0007669"/>
    <property type="project" value="TreeGrafter"/>
</dbReference>
<dbReference type="SUPFAM" id="SSF88697">
    <property type="entry name" value="PUA domain-like"/>
    <property type="match status" value="1"/>
</dbReference>
<dbReference type="InterPro" id="IPR008269">
    <property type="entry name" value="Lon_proteolytic"/>
</dbReference>
<evidence type="ECO:0000256" key="12">
    <source>
        <dbReference type="RuleBase" id="RU000592"/>
    </source>
</evidence>
<dbReference type="Pfam" id="PF00004">
    <property type="entry name" value="AAA"/>
    <property type="match status" value="1"/>
</dbReference>
<dbReference type="SUPFAM" id="SSF52540">
    <property type="entry name" value="P-loop containing nucleoside triphosphate hydrolases"/>
    <property type="match status" value="1"/>
</dbReference>
<dbReference type="GO" id="GO:0016887">
    <property type="term" value="F:ATP hydrolysis activity"/>
    <property type="evidence" value="ECO:0007669"/>
    <property type="project" value="InterPro"/>
</dbReference>
<keyword evidence="17" id="KW-1185">Reference proteome</keyword>
<evidence type="ECO:0000256" key="3">
    <source>
        <dbReference type="ARBA" id="ARBA00022801"/>
    </source>
</evidence>
<dbReference type="GO" id="GO:0004176">
    <property type="term" value="F:ATP-dependent peptidase activity"/>
    <property type="evidence" value="ECO:0007669"/>
    <property type="project" value="UniProtKB-UniRule"/>
</dbReference>
<dbReference type="Gene3D" id="1.10.8.60">
    <property type="match status" value="1"/>
</dbReference>
<evidence type="ECO:0000256" key="2">
    <source>
        <dbReference type="ARBA" id="ARBA00022741"/>
    </source>
</evidence>
<sequence>MVNIQLLNCLRSRQTTSFIHLSRVGRFSRRMFSSNREQTDDEPLDSDKSGLTVYNGAGLSPPRIPKEWSKVPIIAINRRPLFPGFMKKIDLVQNEQLIDSIKMACDLKNPYVGIFVKKDDANTSDAVGSIDELYPIGTFGNVVELNRVHPKRLEMFISAHRRIRLLEKLDALDNEQTTKLQRRKKRGQQLSRDDSGNSSEEEQQQQNLPQQPNEKPLLYARIENIVEPQFKSDDWMKATIDTIIMTIREIASYSPLFQQQIINLLIPKQNVTEDPIALCDLVGTIVETSTATTQDLQDLMEKTDIMERLRKALELLEKEKTILRMRNQIKEDVERKVNEQHRKAMLYEHLKAIKRELGIEKEDKQAVLEKMEERLANLKVPEYAMKIIKEEQAKLSFLDPHSSEFSISRNYLDWLTSIPWGKTSEESIDVHRARQILDEDHYGMKDVKERILEFIAVGILKQQTNGKILCFHGPPGVGKTSIAKSIARALNREYYRFSVGGMTDVAEIKGHRRTYVGAMPGKLIQCLKKVQTENPLVLIDEVDKIGREGYHGDPSSALLEVLDPEQNANFLDHFLDVPVDLSKILFICTANVTDTIPGPLKDRMEMIEVAGYVAEEKLEIARTFLVPKCQEKCALSDEKLTIKDDAIDALIKNYCRESGVRNLEKHIEKIFRKGAYKLVSGEDSTLGATLPIVIENSNLQQYVGREKFTSDRLYPITPVGVVMGLAWTAMGGSALYVEATLARRLQLNGPTAITFHQPSVDGQTQQPAIGSLEMTGHLGDVMKESVRTAYTVAKNVLLRKEPENEFIEKAHIHLHLPEGAVPKDGPSAGCTVVSAFLSLALGRPVAQETAMTGEVSLTGKVLPVGGIKEKIIAAKRAGVSRIILPSENPRRV</sequence>
<dbReference type="Gene3D" id="1.20.58.1480">
    <property type="match status" value="1"/>
</dbReference>
<dbReference type="PROSITE" id="PS51786">
    <property type="entry name" value="LON_PROTEOLYTIC"/>
    <property type="match status" value="1"/>
</dbReference>
<dbReference type="InterPro" id="IPR020568">
    <property type="entry name" value="Ribosomal_Su5_D2-typ_SF"/>
</dbReference>
<dbReference type="PRINTS" id="PR00830">
    <property type="entry name" value="ENDOLAPTASE"/>
</dbReference>
<dbReference type="Gene3D" id="1.20.5.5270">
    <property type="match status" value="1"/>
</dbReference>
<comment type="similarity">
    <text evidence="7 10 11">Belongs to the peptidase S16 family.</text>
</comment>
<organism evidence="17 18">
    <name type="scientific">Globodera rostochiensis</name>
    <name type="common">Golden nematode worm</name>
    <name type="synonym">Heterodera rostochiensis</name>
    <dbReference type="NCBI Taxonomy" id="31243"/>
    <lineage>
        <taxon>Eukaryota</taxon>
        <taxon>Metazoa</taxon>
        <taxon>Ecdysozoa</taxon>
        <taxon>Nematoda</taxon>
        <taxon>Chromadorea</taxon>
        <taxon>Rhabditida</taxon>
        <taxon>Tylenchina</taxon>
        <taxon>Tylenchomorpha</taxon>
        <taxon>Tylenchoidea</taxon>
        <taxon>Heteroderidae</taxon>
        <taxon>Heteroderinae</taxon>
        <taxon>Globodera</taxon>
    </lineage>
</organism>
<dbReference type="WBParaSite" id="Gr19_v10_g7776.t1">
    <property type="protein sequence ID" value="Gr19_v10_g7776.t1"/>
    <property type="gene ID" value="Gr19_v10_g7776"/>
</dbReference>
<proteinExistence type="inferred from homology"/>
<dbReference type="Gene3D" id="2.30.130.40">
    <property type="entry name" value="LON domain-like"/>
    <property type="match status" value="1"/>
</dbReference>
<dbReference type="InterPro" id="IPR027065">
    <property type="entry name" value="Lon_Prtase"/>
</dbReference>